<dbReference type="AlphaFoldDB" id="A0A9P6IKQ6"/>
<evidence type="ECO:0000313" key="2">
    <source>
        <dbReference type="Proteomes" id="UP000749646"/>
    </source>
</evidence>
<keyword evidence="2" id="KW-1185">Reference proteome</keyword>
<dbReference type="EMBL" id="JAAAHW010010233">
    <property type="protein sequence ID" value="KAF9928609.1"/>
    <property type="molecule type" value="Genomic_DNA"/>
</dbReference>
<comment type="caution">
    <text evidence="1">The sequence shown here is derived from an EMBL/GenBank/DDBJ whole genome shotgun (WGS) entry which is preliminary data.</text>
</comment>
<sequence>ISKYLKSIPARRSLLERSPYCLTTDRTPVLLKRATPNLKQNTAIWRPSPRR</sequence>
<feature type="non-terminal residue" evidence="1">
    <location>
        <position position="51"/>
    </location>
</feature>
<proteinExistence type="predicted"/>
<organism evidence="1 2">
    <name type="scientific">Modicella reniformis</name>
    <dbReference type="NCBI Taxonomy" id="1440133"/>
    <lineage>
        <taxon>Eukaryota</taxon>
        <taxon>Fungi</taxon>
        <taxon>Fungi incertae sedis</taxon>
        <taxon>Mucoromycota</taxon>
        <taxon>Mortierellomycotina</taxon>
        <taxon>Mortierellomycetes</taxon>
        <taxon>Mortierellales</taxon>
        <taxon>Mortierellaceae</taxon>
        <taxon>Modicella</taxon>
    </lineage>
</organism>
<protein>
    <submittedName>
        <fullName evidence="1">Uncharacterized protein</fullName>
    </submittedName>
</protein>
<reference evidence="1" key="1">
    <citation type="journal article" date="2020" name="Fungal Divers.">
        <title>Resolving the Mortierellaceae phylogeny through synthesis of multi-gene phylogenetics and phylogenomics.</title>
        <authorList>
            <person name="Vandepol N."/>
            <person name="Liber J."/>
            <person name="Desiro A."/>
            <person name="Na H."/>
            <person name="Kennedy M."/>
            <person name="Barry K."/>
            <person name="Grigoriev I.V."/>
            <person name="Miller A.N."/>
            <person name="O'Donnell K."/>
            <person name="Stajich J.E."/>
            <person name="Bonito G."/>
        </authorList>
    </citation>
    <scope>NUCLEOTIDE SEQUENCE</scope>
    <source>
        <strain evidence="1">MES-2147</strain>
    </source>
</reference>
<feature type="non-terminal residue" evidence="1">
    <location>
        <position position="1"/>
    </location>
</feature>
<evidence type="ECO:0000313" key="1">
    <source>
        <dbReference type="EMBL" id="KAF9928609.1"/>
    </source>
</evidence>
<dbReference type="Proteomes" id="UP000749646">
    <property type="component" value="Unassembled WGS sequence"/>
</dbReference>
<gene>
    <name evidence="1" type="ORF">BGZ65_006170</name>
</gene>
<accession>A0A9P6IKQ6</accession>
<name>A0A9P6IKQ6_9FUNG</name>